<evidence type="ECO:0000313" key="3">
    <source>
        <dbReference type="Proteomes" id="UP000823937"/>
    </source>
</evidence>
<keyword evidence="1" id="KW-1133">Transmembrane helix</keyword>
<keyword evidence="1" id="KW-0472">Membrane</keyword>
<accession>A0A9D1PM02</accession>
<dbReference type="AlphaFoldDB" id="A0A9D1PM02"/>
<evidence type="ECO:0000256" key="1">
    <source>
        <dbReference type="SAM" id="Phobius"/>
    </source>
</evidence>
<dbReference type="EMBL" id="DXHX01000028">
    <property type="protein sequence ID" value="HIV73853.1"/>
    <property type="molecule type" value="Genomic_DNA"/>
</dbReference>
<comment type="caution">
    <text evidence="2">The sequence shown here is derived from an EMBL/GenBank/DDBJ whole genome shotgun (WGS) entry which is preliminary data.</text>
</comment>
<reference evidence="2" key="1">
    <citation type="journal article" date="2021" name="PeerJ">
        <title>Extensive microbial diversity within the chicken gut microbiome revealed by metagenomics and culture.</title>
        <authorList>
            <person name="Gilroy R."/>
            <person name="Ravi A."/>
            <person name="Getino M."/>
            <person name="Pursley I."/>
            <person name="Horton D.L."/>
            <person name="Alikhan N.F."/>
            <person name="Baker D."/>
            <person name="Gharbi K."/>
            <person name="Hall N."/>
            <person name="Watson M."/>
            <person name="Adriaenssens E.M."/>
            <person name="Foster-Nyarko E."/>
            <person name="Jarju S."/>
            <person name="Secka A."/>
            <person name="Antonio M."/>
            <person name="Oren A."/>
            <person name="Chaudhuri R.R."/>
            <person name="La Ragione R."/>
            <person name="Hildebrand F."/>
            <person name="Pallen M.J."/>
        </authorList>
    </citation>
    <scope>NUCLEOTIDE SEQUENCE</scope>
    <source>
        <strain evidence="2">CHK169-2315</strain>
    </source>
</reference>
<dbReference type="Proteomes" id="UP000823937">
    <property type="component" value="Unassembled WGS sequence"/>
</dbReference>
<gene>
    <name evidence="2" type="ORF">H9895_02090</name>
</gene>
<feature type="transmembrane region" description="Helical" evidence="1">
    <location>
        <begin position="16"/>
        <end position="37"/>
    </location>
</feature>
<reference evidence="2" key="2">
    <citation type="submission" date="2021-04" db="EMBL/GenBank/DDBJ databases">
        <authorList>
            <person name="Gilroy R."/>
        </authorList>
    </citation>
    <scope>NUCLEOTIDE SEQUENCE</scope>
    <source>
        <strain evidence="2">CHK169-2315</strain>
    </source>
</reference>
<evidence type="ECO:0000313" key="2">
    <source>
        <dbReference type="EMBL" id="HIV73853.1"/>
    </source>
</evidence>
<protein>
    <submittedName>
        <fullName evidence="2">Uncharacterized protein</fullName>
    </submittedName>
</protein>
<organism evidence="2 3">
    <name type="scientific">Candidatus Pseudogracilibacillus intestinigallinarum</name>
    <dbReference type="NCBI Taxonomy" id="2838742"/>
    <lineage>
        <taxon>Bacteria</taxon>
        <taxon>Bacillati</taxon>
        <taxon>Bacillota</taxon>
        <taxon>Bacilli</taxon>
        <taxon>Bacillales</taxon>
        <taxon>Bacillaceae</taxon>
        <taxon>Pseudogracilibacillus</taxon>
    </lineage>
</organism>
<sequence length="523" mass="59577">MSETVENSPKKSSKGLIIGIIIAIIVIAGGVAAYTMVKTSSPKAQYFLAEKASFDGARDFFEERYSLEKDWYEFQQENAVGVDMDISGNYTDPGAYGFSEIEEIVNNINLVLETETDMKAKEMVTHISANAMGMKIEDFSVALTENDLFIVLPFLDEVLKINDEDVGDLLKEIDPYTFDDDDTEYDFGQFFDQQKLFTEDEQKYLEDEYAKFVFDELPEDSFTSESEKVKVLGDEVKTEKITMKLDEDQIKEIADKVLSKMKEDDKLKEIVADKLEVAVGAGNAVMVSDMMDDFDDAIEEVQESFEDGVFKEGLTSTIWVDKDTIVKRDFAFNAGEGSNEGTLKIKGDQKVSKEEVAFAYEFGFEDEYDDVVFNLDGSLTWKDDQAEDEVTLTFADDYDEFNIVYRGEESVEKSKKDFEREFGVESDYFNFAINWDGSGTYDKDNMTSENTFSTDLSDFYAGQIELNVDVDGEKIKSVEMPDTSKEKDIGKMSESELMKYVEEVIEPNFEKWMMGYFMEMSAF</sequence>
<proteinExistence type="predicted"/>
<keyword evidence="1" id="KW-0812">Transmembrane</keyword>
<name>A0A9D1PM02_9BACI</name>